<dbReference type="InterPro" id="IPR051267">
    <property type="entry name" value="STEAP_metalloreductase"/>
</dbReference>
<dbReference type="KEGG" id="fpp:FPB0191_01834"/>
<evidence type="ECO:0000256" key="1">
    <source>
        <dbReference type="ARBA" id="ARBA00023002"/>
    </source>
</evidence>
<keyword evidence="1" id="KW-0560">Oxidoreductase</keyword>
<keyword evidence="4" id="KW-1185">Reference proteome</keyword>
<feature type="domain" description="Pyrroline-5-carboxylate reductase catalytic N-terminal" evidence="2">
    <location>
        <begin position="2"/>
        <end position="90"/>
    </location>
</feature>
<accession>A0A0A7S263</accession>
<dbReference type="InterPro" id="IPR028939">
    <property type="entry name" value="P5C_Rdtase_cat_N"/>
</dbReference>
<reference evidence="3 4" key="1">
    <citation type="journal article" date="2014" name="Appl. Environ. Microbiol.">
        <title>Gut symbionts from distinct hosts exhibit genotoxic activity via divergent colibactin biosynthetic pathways.</title>
        <authorList>
            <person name="Engel P."/>
            <person name="Vizcaino M.I."/>
            <person name="Crawford J.M."/>
        </authorList>
    </citation>
    <scope>NUCLEOTIDE SEQUENCE [LARGE SCALE GENOMIC DNA]</scope>
    <source>
        <strain evidence="3 4">PEB0191</strain>
    </source>
</reference>
<evidence type="ECO:0000313" key="3">
    <source>
        <dbReference type="EMBL" id="AJA45650.1"/>
    </source>
</evidence>
<sequence length="206" mass="21706">MKIAIIGTGNMGTGLANVLATTNHDIVIASRNSAKAKALAKNIGAESGCIETAVKSAEMVILALPYQAVKEVLLSCGDLTDKILIDITNPVTEDFKDLLIGHVTSGAEEIQALAPKAKIVKAFNTIFAQLLPTSARTKQTLQVFIASDDDNAKTIVSNIANSIGFEPINAGSLCNSRFIEPIGAMNIHFAFFLGQGPTVAPIWVKA</sequence>
<proteinExistence type="predicted"/>
<gene>
    <name evidence="3" type="ORF">FPB0191_01834</name>
</gene>
<evidence type="ECO:0000313" key="4">
    <source>
        <dbReference type="Proteomes" id="UP000030901"/>
    </source>
</evidence>
<organism evidence="3 4">
    <name type="scientific">Frischella perrara</name>
    <dbReference type="NCBI Taxonomy" id="1267021"/>
    <lineage>
        <taxon>Bacteria</taxon>
        <taxon>Pseudomonadati</taxon>
        <taxon>Pseudomonadota</taxon>
        <taxon>Gammaproteobacteria</taxon>
        <taxon>Orbales</taxon>
        <taxon>Orbaceae</taxon>
        <taxon>Frischella</taxon>
    </lineage>
</organism>
<dbReference type="Proteomes" id="UP000030901">
    <property type="component" value="Chromosome"/>
</dbReference>
<dbReference type="GO" id="GO:0016491">
    <property type="term" value="F:oxidoreductase activity"/>
    <property type="evidence" value="ECO:0007669"/>
    <property type="project" value="UniProtKB-KW"/>
</dbReference>
<dbReference type="PANTHER" id="PTHR14239:SF10">
    <property type="entry name" value="REDUCTASE"/>
    <property type="match status" value="1"/>
</dbReference>
<dbReference type="HOGENOM" id="CLU_076368_2_1_6"/>
<dbReference type="PANTHER" id="PTHR14239">
    <property type="entry name" value="DUDULIN-RELATED"/>
    <property type="match status" value="1"/>
</dbReference>
<dbReference type="Pfam" id="PF03807">
    <property type="entry name" value="F420_oxidored"/>
    <property type="match status" value="1"/>
</dbReference>
<dbReference type="AlphaFoldDB" id="A0A0A7S263"/>
<dbReference type="SUPFAM" id="SSF51735">
    <property type="entry name" value="NAD(P)-binding Rossmann-fold domains"/>
    <property type="match status" value="1"/>
</dbReference>
<dbReference type="OrthoDB" id="1523398at2"/>
<dbReference type="Gene3D" id="3.40.50.720">
    <property type="entry name" value="NAD(P)-binding Rossmann-like Domain"/>
    <property type="match status" value="1"/>
</dbReference>
<name>A0A0A7S263_FRIPE</name>
<dbReference type="InterPro" id="IPR036291">
    <property type="entry name" value="NAD(P)-bd_dom_sf"/>
</dbReference>
<evidence type="ECO:0000259" key="2">
    <source>
        <dbReference type="Pfam" id="PF03807"/>
    </source>
</evidence>
<protein>
    <submittedName>
        <fullName evidence="3">Putative dinucleotide-binding enzyme</fullName>
    </submittedName>
</protein>
<dbReference type="EMBL" id="CP009056">
    <property type="protein sequence ID" value="AJA45650.1"/>
    <property type="molecule type" value="Genomic_DNA"/>
</dbReference>
<dbReference type="RefSeq" id="WP_039105507.1">
    <property type="nucleotide sequence ID" value="NZ_CP009056.1"/>
</dbReference>